<dbReference type="PANTHER" id="PTHR24567:SF74">
    <property type="entry name" value="HTH-TYPE TRANSCRIPTIONAL REGULATOR ARCR"/>
    <property type="match status" value="1"/>
</dbReference>
<evidence type="ECO:0000313" key="7">
    <source>
        <dbReference type="Proteomes" id="UP000596248"/>
    </source>
</evidence>
<evidence type="ECO:0000256" key="2">
    <source>
        <dbReference type="ARBA" id="ARBA00023125"/>
    </source>
</evidence>
<sequence>MDAEQILQVRHAFPFFEEVPDQQWEQSGVQLINLSAQPAVIGEGHLFEHASFVLRGCVRIYKISSAGKELTLYRVRKGEFCVIMIASILGETGYEAIAEIEEETELLVLPVRLFREWMQDYKGLSSFIYRMFIKRMVSVAGLAEDMAFQSMDHRVAQWLLKKAKDHADAPLYVTHDSISKDLGTAREVISKVLKGFERRGWIRMARGKVYISQRAELERLISW</sequence>
<dbReference type="Pfam" id="PF00027">
    <property type="entry name" value="cNMP_binding"/>
    <property type="match status" value="1"/>
</dbReference>
<organism evidence="6 7">
    <name type="scientific">Brevibacillus choshinensis</name>
    <dbReference type="NCBI Taxonomy" id="54911"/>
    <lineage>
        <taxon>Bacteria</taxon>
        <taxon>Bacillati</taxon>
        <taxon>Bacillota</taxon>
        <taxon>Bacilli</taxon>
        <taxon>Bacillales</taxon>
        <taxon>Paenibacillaceae</taxon>
        <taxon>Brevibacillus</taxon>
    </lineage>
</organism>
<dbReference type="RefSeq" id="WP_203353626.1">
    <property type="nucleotide sequence ID" value="NZ_CP069127.1"/>
</dbReference>
<keyword evidence="7" id="KW-1185">Reference proteome</keyword>
<dbReference type="InterPro" id="IPR018490">
    <property type="entry name" value="cNMP-bd_dom_sf"/>
</dbReference>
<dbReference type="Gene3D" id="1.10.10.10">
    <property type="entry name" value="Winged helix-like DNA-binding domain superfamily/Winged helix DNA-binding domain"/>
    <property type="match status" value="1"/>
</dbReference>
<accession>A0ABX7FLN6</accession>
<protein>
    <submittedName>
        <fullName evidence="6">Crp/Fnr family transcriptional regulator</fullName>
    </submittedName>
</protein>
<dbReference type="InterPro" id="IPR036390">
    <property type="entry name" value="WH_DNA-bd_sf"/>
</dbReference>
<dbReference type="InterPro" id="IPR050397">
    <property type="entry name" value="Env_Response_Regulators"/>
</dbReference>
<evidence type="ECO:0000256" key="1">
    <source>
        <dbReference type="ARBA" id="ARBA00023015"/>
    </source>
</evidence>
<dbReference type="EMBL" id="CP069127">
    <property type="protein sequence ID" value="QRG66560.1"/>
    <property type="molecule type" value="Genomic_DNA"/>
</dbReference>
<dbReference type="SUPFAM" id="SSF46785">
    <property type="entry name" value="Winged helix' DNA-binding domain"/>
    <property type="match status" value="1"/>
</dbReference>
<reference evidence="6 7" key="1">
    <citation type="submission" date="2021-01" db="EMBL/GenBank/DDBJ databases">
        <title>Identification of strong promoters based on the transcriptome of Brevibacillus choshinensis.</title>
        <authorList>
            <person name="Yao D."/>
            <person name="Zhang K."/>
            <person name="Wu J."/>
        </authorList>
    </citation>
    <scope>NUCLEOTIDE SEQUENCE [LARGE SCALE GENOMIC DNA]</scope>
    <source>
        <strain evidence="6 7">HPD31-SP3</strain>
    </source>
</reference>
<dbReference type="SUPFAM" id="SSF51206">
    <property type="entry name" value="cAMP-binding domain-like"/>
    <property type="match status" value="1"/>
</dbReference>
<keyword evidence="1" id="KW-0805">Transcription regulation</keyword>
<gene>
    <name evidence="6" type="ORF">JNE38_24060</name>
</gene>
<dbReference type="Gene3D" id="2.60.120.10">
    <property type="entry name" value="Jelly Rolls"/>
    <property type="match status" value="1"/>
</dbReference>
<feature type="domain" description="HTH crp-type" evidence="5">
    <location>
        <begin position="149"/>
        <end position="215"/>
    </location>
</feature>
<dbReference type="InterPro" id="IPR036388">
    <property type="entry name" value="WH-like_DNA-bd_sf"/>
</dbReference>
<keyword evidence="4" id="KW-0804">Transcription</keyword>
<evidence type="ECO:0000313" key="6">
    <source>
        <dbReference type="EMBL" id="QRG66560.1"/>
    </source>
</evidence>
<name>A0ABX7FLN6_BRECH</name>
<dbReference type="InterPro" id="IPR012318">
    <property type="entry name" value="HTH_CRP"/>
</dbReference>
<keyword evidence="3" id="KW-0010">Activator</keyword>
<evidence type="ECO:0000256" key="4">
    <source>
        <dbReference type="ARBA" id="ARBA00023163"/>
    </source>
</evidence>
<dbReference type="PROSITE" id="PS51063">
    <property type="entry name" value="HTH_CRP_2"/>
    <property type="match status" value="1"/>
</dbReference>
<dbReference type="InterPro" id="IPR014710">
    <property type="entry name" value="RmlC-like_jellyroll"/>
</dbReference>
<evidence type="ECO:0000259" key="5">
    <source>
        <dbReference type="PROSITE" id="PS51063"/>
    </source>
</evidence>
<dbReference type="Pfam" id="PF13545">
    <property type="entry name" value="HTH_Crp_2"/>
    <property type="match status" value="1"/>
</dbReference>
<evidence type="ECO:0000256" key="3">
    <source>
        <dbReference type="ARBA" id="ARBA00023159"/>
    </source>
</evidence>
<dbReference type="Proteomes" id="UP000596248">
    <property type="component" value="Chromosome"/>
</dbReference>
<dbReference type="InterPro" id="IPR000595">
    <property type="entry name" value="cNMP-bd_dom"/>
</dbReference>
<dbReference type="PANTHER" id="PTHR24567">
    <property type="entry name" value="CRP FAMILY TRANSCRIPTIONAL REGULATORY PROTEIN"/>
    <property type="match status" value="1"/>
</dbReference>
<keyword evidence="2" id="KW-0238">DNA-binding</keyword>
<proteinExistence type="predicted"/>